<protein>
    <submittedName>
        <fullName evidence="1">Uncharacterized protein</fullName>
    </submittedName>
</protein>
<accession>A0A922L204</accession>
<organism evidence="1 2">
    <name type="scientific">Dermatophagoides farinae</name>
    <name type="common">American house dust mite</name>
    <dbReference type="NCBI Taxonomy" id="6954"/>
    <lineage>
        <taxon>Eukaryota</taxon>
        <taxon>Metazoa</taxon>
        <taxon>Ecdysozoa</taxon>
        <taxon>Arthropoda</taxon>
        <taxon>Chelicerata</taxon>
        <taxon>Arachnida</taxon>
        <taxon>Acari</taxon>
        <taxon>Acariformes</taxon>
        <taxon>Sarcoptiformes</taxon>
        <taxon>Astigmata</taxon>
        <taxon>Psoroptidia</taxon>
        <taxon>Analgoidea</taxon>
        <taxon>Pyroglyphidae</taxon>
        <taxon>Dermatophagoidinae</taxon>
        <taxon>Dermatophagoides</taxon>
    </lineage>
</organism>
<sequence>MSSNPPFDIGGFHATRNDAFVISFTSSGPTGAVGGPYRHLTITNRIGEPPSSFGGFHDNSMEFSPPGTQRIGCSGGPGRFNIRNSKSYLRSPAALIKCNV</sequence>
<proteinExistence type="predicted"/>
<reference evidence="1" key="1">
    <citation type="submission" date="2013-05" db="EMBL/GenBank/DDBJ databases">
        <authorList>
            <person name="Yim A.K.Y."/>
            <person name="Chan T.F."/>
            <person name="Ji K.M."/>
            <person name="Liu X.Y."/>
            <person name="Zhou J.W."/>
            <person name="Li R.Q."/>
            <person name="Yang K.Y."/>
            <person name="Li J."/>
            <person name="Li M."/>
            <person name="Law P.T.W."/>
            <person name="Wu Y.L."/>
            <person name="Cai Z.L."/>
            <person name="Qin H."/>
            <person name="Bao Y."/>
            <person name="Leung R.K.K."/>
            <person name="Ng P.K.S."/>
            <person name="Zou J."/>
            <person name="Zhong X.J."/>
            <person name="Ran P.X."/>
            <person name="Zhong N.S."/>
            <person name="Liu Z.G."/>
            <person name="Tsui S.K.W."/>
        </authorList>
    </citation>
    <scope>NUCLEOTIDE SEQUENCE</scope>
    <source>
        <strain evidence="1">Derf</strain>
        <tissue evidence="1">Whole organism</tissue>
    </source>
</reference>
<dbReference type="EMBL" id="ASGP02000006">
    <property type="protein sequence ID" value="KAH9501905.1"/>
    <property type="molecule type" value="Genomic_DNA"/>
</dbReference>
<evidence type="ECO:0000313" key="1">
    <source>
        <dbReference type="EMBL" id="KAH9501905.1"/>
    </source>
</evidence>
<dbReference type="Proteomes" id="UP000790347">
    <property type="component" value="Unassembled WGS sequence"/>
</dbReference>
<gene>
    <name evidence="1" type="ORF">DERF_012714</name>
</gene>
<evidence type="ECO:0000313" key="2">
    <source>
        <dbReference type="Proteomes" id="UP000790347"/>
    </source>
</evidence>
<dbReference type="AlphaFoldDB" id="A0A922L204"/>
<reference evidence="1" key="2">
    <citation type="journal article" date="2022" name="Res Sq">
        <title>Comparative Genomics Reveals Insights into the Divergent Evolution of Astigmatic Mites and Household Pest Adaptations.</title>
        <authorList>
            <person name="Xiong Q."/>
            <person name="Wan A.T.-Y."/>
            <person name="Liu X.-Y."/>
            <person name="Fung C.S.-H."/>
            <person name="Xiao X."/>
            <person name="Malainual N."/>
            <person name="Hou J."/>
            <person name="Wang L."/>
            <person name="Wang M."/>
            <person name="Yang K."/>
            <person name="Cui Y."/>
            <person name="Leung E."/>
            <person name="Nong W."/>
            <person name="Shin S.-K."/>
            <person name="Au S."/>
            <person name="Jeong K.Y."/>
            <person name="Chew F.T."/>
            <person name="Hui J."/>
            <person name="Leung T.F."/>
            <person name="Tungtrongchitr A."/>
            <person name="Zhong N."/>
            <person name="Liu Z."/>
            <person name="Tsui S."/>
        </authorList>
    </citation>
    <scope>NUCLEOTIDE SEQUENCE</scope>
    <source>
        <strain evidence="1">Derf</strain>
        <tissue evidence="1">Whole organism</tissue>
    </source>
</reference>
<name>A0A922L204_DERFA</name>
<keyword evidence="2" id="KW-1185">Reference proteome</keyword>
<comment type="caution">
    <text evidence="1">The sequence shown here is derived from an EMBL/GenBank/DDBJ whole genome shotgun (WGS) entry which is preliminary data.</text>
</comment>